<keyword evidence="1" id="KW-0472">Membrane</keyword>
<dbReference type="Proteomes" id="UP000807353">
    <property type="component" value="Unassembled WGS sequence"/>
</dbReference>
<evidence type="ECO:0000313" key="2">
    <source>
        <dbReference type="EMBL" id="KAF9461628.1"/>
    </source>
</evidence>
<gene>
    <name evidence="2" type="ORF">BDZ94DRAFT_802796</name>
</gene>
<proteinExistence type="predicted"/>
<sequence length="92" mass="10553">MTMTSSQANLVGTIIELLVMGAYTLMFTDHTKIMYKQRSRSAPYIYLLCTSVIIFILCWAHATTDVWRIYTGFTSNTDIPNTPDTFFNQNNK</sequence>
<dbReference type="AlphaFoldDB" id="A0A9P5Y1L8"/>
<protein>
    <submittedName>
        <fullName evidence="2">Uncharacterized protein</fullName>
    </submittedName>
</protein>
<keyword evidence="1" id="KW-0812">Transmembrane</keyword>
<comment type="caution">
    <text evidence="2">The sequence shown here is derived from an EMBL/GenBank/DDBJ whole genome shotgun (WGS) entry which is preliminary data.</text>
</comment>
<name>A0A9P5Y1L8_9AGAR</name>
<evidence type="ECO:0000256" key="1">
    <source>
        <dbReference type="SAM" id="Phobius"/>
    </source>
</evidence>
<feature type="transmembrane region" description="Helical" evidence="1">
    <location>
        <begin position="44"/>
        <end position="62"/>
    </location>
</feature>
<evidence type="ECO:0000313" key="3">
    <source>
        <dbReference type="Proteomes" id="UP000807353"/>
    </source>
</evidence>
<keyword evidence="3" id="KW-1185">Reference proteome</keyword>
<dbReference type="OrthoDB" id="2751465at2759"/>
<keyword evidence="1" id="KW-1133">Transmembrane helix</keyword>
<accession>A0A9P5Y1L8</accession>
<organism evidence="2 3">
    <name type="scientific">Collybia nuda</name>
    <dbReference type="NCBI Taxonomy" id="64659"/>
    <lineage>
        <taxon>Eukaryota</taxon>
        <taxon>Fungi</taxon>
        <taxon>Dikarya</taxon>
        <taxon>Basidiomycota</taxon>
        <taxon>Agaricomycotina</taxon>
        <taxon>Agaricomycetes</taxon>
        <taxon>Agaricomycetidae</taxon>
        <taxon>Agaricales</taxon>
        <taxon>Tricholomatineae</taxon>
        <taxon>Clitocybaceae</taxon>
        <taxon>Collybia</taxon>
    </lineage>
</organism>
<reference evidence="2" key="1">
    <citation type="submission" date="2020-11" db="EMBL/GenBank/DDBJ databases">
        <authorList>
            <consortium name="DOE Joint Genome Institute"/>
            <person name="Ahrendt S."/>
            <person name="Riley R."/>
            <person name="Andreopoulos W."/>
            <person name="Labutti K."/>
            <person name="Pangilinan J."/>
            <person name="Ruiz-Duenas F.J."/>
            <person name="Barrasa J.M."/>
            <person name="Sanchez-Garcia M."/>
            <person name="Camarero S."/>
            <person name="Miyauchi S."/>
            <person name="Serrano A."/>
            <person name="Linde D."/>
            <person name="Babiker R."/>
            <person name="Drula E."/>
            <person name="Ayuso-Fernandez I."/>
            <person name="Pacheco R."/>
            <person name="Padilla G."/>
            <person name="Ferreira P."/>
            <person name="Barriuso J."/>
            <person name="Kellner H."/>
            <person name="Castanera R."/>
            <person name="Alfaro M."/>
            <person name="Ramirez L."/>
            <person name="Pisabarro A.G."/>
            <person name="Kuo A."/>
            <person name="Tritt A."/>
            <person name="Lipzen A."/>
            <person name="He G."/>
            <person name="Yan M."/>
            <person name="Ng V."/>
            <person name="Cullen D."/>
            <person name="Martin F."/>
            <person name="Rosso M.-N."/>
            <person name="Henrissat B."/>
            <person name="Hibbett D."/>
            <person name="Martinez A.T."/>
            <person name="Grigoriev I.V."/>
        </authorList>
    </citation>
    <scope>NUCLEOTIDE SEQUENCE</scope>
    <source>
        <strain evidence="2">CBS 247.69</strain>
    </source>
</reference>
<dbReference type="EMBL" id="MU150281">
    <property type="protein sequence ID" value="KAF9461628.1"/>
    <property type="molecule type" value="Genomic_DNA"/>
</dbReference>
<feature type="transmembrane region" description="Helical" evidence="1">
    <location>
        <begin position="6"/>
        <end position="23"/>
    </location>
</feature>